<sequence>MAVYRLGLVAGRAYQLDSGYHGVSNQFNQRTQPLTTQPAWLKAVITIVFPAFLWALVASVAVAEEPRKIKWSDLIPEGYEPEKLLQAYEDDINRLNDLPDNSPEGIAILEKLQDVIANSPVNEKLDGQTIALAGFIAPLAIKNGTVTRFLFVPYFGACIHVPAPPVNQTILVDTAPGQGIQLHQVDFPFLVTGKLTLQHTQTDIGSAGYHLIDAHTEQYKDEVWLE</sequence>
<dbReference type="KEGG" id="htr:EPV75_11855"/>
<evidence type="ECO:0000313" key="2">
    <source>
        <dbReference type="EMBL" id="QAB16303.1"/>
    </source>
</evidence>
<dbReference type="EMBL" id="CP035033">
    <property type="protein sequence ID" value="QAB16303.1"/>
    <property type="molecule type" value="Genomic_DNA"/>
</dbReference>
<keyword evidence="1" id="KW-1133">Transmembrane helix</keyword>
<name>A0A410H5U8_9GAMM</name>
<organism evidence="2 3">
    <name type="scientific">Hydrogenovibrio thermophilus</name>
    <dbReference type="NCBI Taxonomy" id="265883"/>
    <lineage>
        <taxon>Bacteria</taxon>
        <taxon>Pseudomonadati</taxon>
        <taxon>Pseudomonadota</taxon>
        <taxon>Gammaproteobacteria</taxon>
        <taxon>Thiotrichales</taxon>
        <taxon>Piscirickettsiaceae</taxon>
        <taxon>Hydrogenovibrio</taxon>
    </lineage>
</organism>
<dbReference type="AlphaFoldDB" id="A0A410H5U8"/>
<feature type="transmembrane region" description="Helical" evidence="1">
    <location>
        <begin position="39"/>
        <end position="63"/>
    </location>
</feature>
<dbReference type="Gene3D" id="2.40.50.870">
    <property type="entry name" value="Protein of unknown function (DUF3299)"/>
    <property type="match status" value="1"/>
</dbReference>
<gene>
    <name evidence="2" type="ORF">EPV75_11855</name>
</gene>
<protein>
    <submittedName>
        <fullName evidence="2">DUF3299 domain-containing protein</fullName>
    </submittedName>
</protein>
<evidence type="ECO:0000313" key="3">
    <source>
        <dbReference type="Proteomes" id="UP000285478"/>
    </source>
</evidence>
<dbReference type="Proteomes" id="UP000285478">
    <property type="component" value="Chromosome"/>
</dbReference>
<reference evidence="2 3" key="1">
    <citation type="journal article" date="2018" name="Environ. Microbiol.">
        <title>Genomes of ubiquitous marine and hypersaline Hydrogenovibrio, Thiomicrorhabdus and Thiomicrospira spp. encode a diversity of mechanisms to sustain chemolithoautotrophy in heterogeneous environments.</title>
        <authorList>
            <person name="Scott K.M."/>
            <person name="Williams J."/>
            <person name="Porter C.M.B."/>
            <person name="Russel S."/>
            <person name="Harmer T.L."/>
            <person name="Paul J.H."/>
            <person name="Antonen K.M."/>
            <person name="Bridges M.K."/>
            <person name="Camper G.J."/>
            <person name="Campla C.K."/>
            <person name="Casella L.G."/>
            <person name="Chase E."/>
            <person name="Conrad J.W."/>
            <person name="Cruz M.C."/>
            <person name="Dunlap D.S."/>
            <person name="Duran L."/>
            <person name="Fahsbender E.M."/>
            <person name="Goldsmith D.B."/>
            <person name="Keeley R.F."/>
            <person name="Kondoff M.R."/>
            <person name="Kussy B.I."/>
            <person name="Lane M.K."/>
            <person name="Lawler S."/>
            <person name="Leigh B.A."/>
            <person name="Lewis C."/>
            <person name="Lostal L.M."/>
            <person name="Marking D."/>
            <person name="Mancera P.A."/>
            <person name="McClenthan E.C."/>
            <person name="McIntyre E.A."/>
            <person name="Mine J.A."/>
            <person name="Modi S."/>
            <person name="Moore B.D."/>
            <person name="Morgan W.A."/>
            <person name="Nelson K.M."/>
            <person name="Nguyen K.N."/>
            <person name="Ogburn N."/>
            <person name="Parrino D.G."/>
            <person name="Pedapudi A.D."/>
            <person name="Pelham R.P."/>
            <person name="Preece A.M."/>
            <person name="Rampersad E.A."/>
            <person name="Richardson J.C."/>
            <person name="Rodgers C.M."/>
            <person name="Schaffer B.L."/>
            <person name="Sheridan N.E."/>
            <person name="Solone M.R."/>
            <person name="Staley Z.R."/>
            <person name="Tabuchi M."/>
            <person name="Waide R.J."/>
            <person name="Wanjugi P.W."/>
            <person name="Young S."/>
            <person name="Clum A."/>
            <person name="Daum C."/>
            <person name="Huntemann M."/>
            <person name="Ivanova N."/>
            <person name="Kyrpides N."/>
            <person name="Mikhailova N."/>
            <person name="Palaniappan K."/>
            <person name="Pillay M."/>
            <person name="Reddy T.B.K."/>
            <person name="Shapiro N."/>
            <person name="Stamatis D."/>
            <person name="Varghese N."/>
            <person name="Woyke T."/>
            <person name="Boden R."/>
            <person name="Freyermuth S.K."/>
            <person name="Kerfeld C.A."/>
        </authorList>
    </citation>
    <scope>NUCLEOTIDE SEQUENCE [LARGE SCALE GENOMIC DNA]</scope>
    <source>
        <strain evidence="2 3">JR-2</strain>
    </source>
</reference>
<evidence type="ECO:0000256" key="1">
    <source>
        <dbReference type="SAM" id="Phobius"/>
    </source>
</evidence>
<accession>A0A410H5U8</accession>
<keyword evidence="3" id="KW-1185">Reference proteome</keyword>
<dbReference type="Pfam" id="PF11736">
    <property type="entry name" value="DUF3299"/>
    <property type="match status" value="1"/>
</dbReference>
<proteinExistence type="predicted"/>
<keyword evidence="1" id="KW-0472">Membrane</keyword>
<dbReference type="InterPro" id="IPR021727">
    <property type="entry name" value="DUF3299"/>
</dbReference>
<keyword evidence="1" id="KW-0812">Transmembrane</keyword>